<reference evidence="6 7" key="1">
    <citation type="submission" date="2016-01" db="EMBL/GenBank/DDBJ databases">
        <title>Janibacter melonis strain CD11_4 genome sequencing and assembly.</title>
        <authorList>
            <person name="Nair G.R."/>
            <person name="Kaur G."/>
            <person name="Chander A.M."/>
            <person name="Mayilraj S."/>
        </authorList>
    </citation>
    <scope>NUCLEOTIDE SEQUENCE [LARGE SCALE GENOMIC DNA]</scope>
    <source>
        <strain evidence="6 7">CD11-4</strain>
    </source>
</reference>
<dbReference type="STRING" id="262209.AWH69_13405"/>
<dbReference type="EMBL" id="LQZG01000004">
    <property type="protein sequence ID" value="OAB86585.1"/>
    <property type="molecule type" value="Genomic_DNA"/>
</dbReference>
<evidence type="ECO:0000256" key="5">
    <source>
        <dbReference type="SAM" id="Phobius"/>
    </source>
</evidence>
<evidence type="ECO:0000313" key="7">
    <source>
        <dbReference type="Proteomes" id="UP000076976"/>
    </source>
</evidence>
<keyword evidence="3 5" id="KW-1133">Transmembrane helix</keyword>
<proteinExistence type="predicted"/>
<accession>A0A176QA83</accession>
<keyword evidence="4 5" id="KW-0472">Membrane</keyword>
<evidence type="ECO:0000313" key="6">
    <source>
        <dbReference type="EMBL" id="OAB86585.1"/>
    </source>
</evidence>
<organism evidence="6 7">
    <name type="scientific">Janibacter melonis</name>
    <dbReference type="NCBI Taxonomy" id="262209"/>
    <lineage>
        <taxon>Bacteria</taxon>
        <taxon>Bacillati</taxon>
        <taxon>Actinomycetota</taxon>
        <taxon>Actinomycetes</taxon>
        <taxon>Micrococcales</taxon>
        <taxon>Intrasporangiaceae</taxon>
        <taxon>Janibacter</taxon>
    </lineage>
</organism>
<name>A0A176QA83_9MICO</name>
<dbReference type="Pfam" id="PF09685">
    <property type="entry name" value="MamF_MmsF"/>
    <property type="match status" value="1"/>
</dbReference>
<feature type="transmembrane region" description="Helical" evidence="5">
    <location>
        <begin position="29"/>
        <end position="53"/>
    </location>
</feature>
<evidence type="ECO:0008006" key="8">
    <source>
        <dbReference type="Google" id="ProtNLM"/>
    </source>
</evidence>
<evidence type="ECO:0000256" key="2">
    <source>
        <dbReference type="ARBA" id="ARBA00022692"/>
    </source>
</evidence>
<dbReference type="AlphaFoldDB" id="A0A176QA83"/>
<gene>
    <name evidence="6" type="ORF">AWH69_13405</name>
</gene>
<feature type="transmembrane region" description="Helical" evidence="5">
    <location>
        <begin position="73"/>
        <end position="105"/>
    </location>
</feature>
<keyword evidence="2 5" id="KW-0812">Transmembrane</keyword>
<comment type="subcellular location">
    <subcellularLocation>
        <location evidence="1">Membrane</location>
        <topology evidence="1">Multi-pass membrane protein</topology>
    </subcellularLocation>
</comment>
<dbReference type="Proteomes" id="UP000076976">
    <property type="component" value="Unassembled WGS sequence"/>
</dbReference>
<evidence type="ECO:0000256" key="1">
    <source>
        <dbReference type="ARBA" id="ARBA00004141"/>
    </source>
</evidence>
<protein>
    <recommendedName>
        <fullName evidence="8">DUF4870 domain-containing protein</fullName>
    </recommendedName>
</protein>
<keyword evidence="7" id="KW-1185">Reference proteome</keyword>
<comment type="caution">
    <text evidence="6">The sequence shown here is derived from an EMBL/GenBank/DDBJ whole genome shotgun (WGS) entry which is preliminary data.</text>
</comment>
<evidence type="ECO:0000256" key="3">
    <source>
        <dbReference type="ARBA" id="ARBA00022989"/>
    </source>
</evidence>
<evidence type="ECO:0000256" key="4">
    <source>
        <dbReference type="ARBA" id="ARBA00023136"/>
    </source>
</evidence>
<sequence length="129" mass="13958">MPQQGVPQPWQQQVLSPQDQRNYGMLAHLAPAIAIPLSAGTLGFVASLVVYLMYKDRGDFVRAHAVNSLNVQIVTAIGLILSTLLMVILIGFITYPLICVVAVVIHVIGASKARNGELWSPPLTPAFVR</sequence>
<dbReference type="InterPro" id="IPR019109">
    <property type="entry name" value="MamF_MmsF"/>
</dbReference>